<dbReference type="GO" id="GO:0046872">
    <property type="term" value="F:metal ion binding"/>
    <property type="evidence" value="ECO:0007669"/>
    <property type="project" value="UniProtKB-KW"/>
</dbReference>
<dbReference type="InterPro" id="IPR050083">
    <property type="entry name" value="HtpX_protease"/>
</dbReference>
<dbReference type="PANTHER" id="PTHR43221">
    <property type="entry name" value="PROTEASE HTPX"/>
    <property type="match status" value="1"/>
</dbReference>
<dbReference type="RefSeq" id="WP_169494152.1">
    <property type="nucleotide sequence ID" value="NZ_JABBGM010000006.1"/>
</dbReference>
<evidence type="ECO:0000256" key="7">
    <source>
        <dbReference type="ARBA" id="ARBA00022833"/>
    </source>
</evidence>
<name>A0A7Y0BQR2_9SPHN</name>
<evidence type="ECO:0000256" key="1">
    <source>
        <dbReference type="ARBA" id="ARBA00001947"/>
    </source>
</evidence>
<evidence type="ECO:0000256" key="5">
    <source>
        <dbReference type="ARBA" id="ARBA00022723"/>
    </source>
</evidence>
<dbReference type="Proteomes" id="UP000583556">
    <property type="component" value="Unassembled WGS sequence"/>
</dbReference>
<evidence type="ECO:0000256" key="11">
    <source>
        <dbReference type="SAM" id="MobiDB-lite"/>
    </source>
</evidence>
<proteinExistence type="predicted"/>
<feature type="transmembrane region" description="Helical" evidence="12">
    <location>
        <begin position="211"/>
        <end position="234"/>
    </location>
</feature>
<evidence type="ECO:0000256" key="4">
    <source>
        <dbReference type="ARBA" id="ARBA00022692"/>
    </source>
</evidence>
<feature type="domain" description="Peptidase M48" evidence="13">
    <location>
        <begin position="103"/>
        <end position="309"/>
    </location>
</feature>
<accession>A0A7Y0BQR2</accession>
<evidence type="ECO:0000256" key="10">
    <source>
        <dbReference type="ARBA" id="ARBA00023136"/>
    </source>
</evidence>
<dbReference type="AlphaFoldDB" id="A0A7Y0BQR2"/>
<evidence type="ECO:0000256" key="6">
    <source>
        <dbReference type="ARBA" id="ARBA00022801"/>
    </source>
</evidence>
<feature type="region of interest" description="Disordered" evidence="11">
    <location>
        <begin position="551"/>
        <end position="588"/>
    </location>
</feature>
<protein>
    <submittedName>
        <fullName evidence="14">M48 family metalloprotease</fullName>
    </submittedName>
</protein>
<keyword evidence="3 14" id="KW-0645">Protease</keyword>
<dbReference type="Gene3D" id="3.30.2010.10">
    <property type="entry name" value="Metalloproteases ('zincins'), catalytic domain"/>
    <property type="match status" value="1"/>
</dbReference>
<keyword evidence="4 12" id="KW-0812">Transmembrane</keyword>
<feature type="compositionally biased region" description="Low complexity" evidence="11">
    <location>
        <begin position="502"/>
        <end position="515"/>
    </location>
</feature>
<evidence type="ECO:0000313" key="15">
    <source>
        <dbReference type="Proteomes" id="UP000583556"/>
    </source>
</evidence>
<dbReference type="GO" id="GO:0004222">
    <property type="term" value="F:metalloendopeptidase activity"/>
    <property type="evidence" value="ECO:0007669"/>
    <property type="project" value="InterPro"/>
</dbReference>
<sequence length="588" mass="64125">MARSKLEPSGYLAHAAANRRHVWGYLIAYVMAYELIGAFVLILPLLMFDPQHTILSDPAGYAVRYMLPLAVVSGLIFRHIYRGHAKAVMRTLAIRKVGRAEEPRFVAIGEQQCTALGVRFPAFAVIEVDARNCLTVGEGPDHGLIAVTRGLLDALDDDELAAVLAHEAAHIRNGDTRVLAANHALQRTAVLLQCDNPFRIEDWRQLIVPLFLPPFLILLLAGGAATMVAMQLSFHARRGVRLSRDHIADGDAIRMTHFPEALVDALRKVAGRGSFPGSLRVEGMLFDGPNDHDGGTHPPVEERIAAISSLGKELLAPGRSRRDTRSGGPVRRFGVAARAVPGLRGDVLTADAPMQFAYDADGRPLNQPPTHTLKIHAMMLTDPAAYRRWREATIAWYEWRANDKRNAFGMRPQLLIPMAALIAFLAVFHWPRDNDPAKFLQVFSPSSIVSMASQMREEPVFCSSSSASTDSHCGQTIRALNAHANVGQNAPPPIPPDPFAHSGTRGSDGSDGPPDTGFGSAAFLMPLLMFSLVGMAIFSPRTLRRLFGVVDYTPPPPQRETRVPDAVERPAGGQVAPPSIRGFGRKRV</sequence>
<dbReference type="EMBL" id="JABBGM010000006">
    <property type="protein sequence ID" value="NML94872.1"/>
    <property type="molecule type" value="Genomic_DNA"/>
</dbReference>
<feature type="compositionally biased region" description="Basic and acidic residues" evidence="11">
    <location>
        <begin position="559"/>
        <end position="568"/>
    </location>
</feature>
<dbReference type="GO" id="GO:0006508">
    <property type="term" value="P:proteolysis"/>
    <property type="evidence" value="ECO:0007669"/>
    <property type="project" value="UniProtKB-KW"/>
</dbReference>
<evidence type="ECO:0000313" key="14">
    <source>
        <dbReference type="EMBL" id="NML94872.1"/>
    </source>
</evidence>
<comment type="caution">
    <text evidence="14">The sequence shown here is derived from an EMBL/GenBank/DDBJ whole genome shotgun (WGS) entry which is preliminary data.</text>
</comment>
<evidence type="ECO:0000259" key="13">
    <source>
        <dbReference type="Pfam" id="PF01435"/>
    </source>
</evidence>
<dbReference type="InterPro" id="IPR001915">
    <property type="entry name" value="Peptidase_M48"/>
</dbReference>
<comment type="cofactor">
    <cofactor evidence="1">
        <name>Zn(2+)</name>
        <dbReference type="ChEBI" id="CHEBI:29105"/>
    </cofactor>
</comment>
<keyword evidence="5" id="KW-0479">Metal-binding</keyword>
<dbReference type="PANTHER" id="PTHR43221:SF2">
    <property type="entry name" value="PROTEASE HTPX HOMOLOG"/>
    <property type="match status" value="1"/>
</dbReference>
<gene>
    <name evidence="14" type="ORF">HHL27_14455</name>
</gene>
<evidence type="ECO:0000256" key="12">
    <source>
        <dbReference type="SAM" id="Phobius"/>
    </source>
</evidence>
<keyword evidence="8 12" id="KW-1133">Transmembrane helix</keyword>
<keyword evidence="6" id="KW-0378">Hydrolase</keyword>
<feature type="transmembrane region" description="Helical" evidence="12">
    <location>
        <begin position="59"/>
        <end position="81"/>
    </location>
</feature>
<keyword evidence="15" id="KW-1185">Reference proteome</keyword>
<evidence type="ECO:0000256" key="9">
    <source>
        <dbReference type="ARBA" id="ARBA00023049"/>
    </source>
</evidence>
<evidence type="ECO:0000256" key="3">
    <source>
        <dbReference type="ARBA" id="ARBA00022670"/>
    </source>
</evidence>
<feature type="transmembrane region" description="Helical" evidence="12">
    <location>
        <begin position="22"/>
        <end position="47"/>
    </location>
</feature>
<keyword evidence="9 14" id="KW-0482">Metalloprotease</keyword>
<feature type="region of interest" description="Disordered" evidence="11">
    <location>
        <begin position="485"/>
        <end position="515"/>
    </location>
</feature>
<keyword evidence="7" id="KW-0862">Zinc</keyword>
<organism evidence="14 15">
    <name type="scientific">Novosphingobium olei</name>
    <dbReference type="NCBI Taxonomy" id="2728851"/>
    <lineage>
        <taxon>Bacteria</taxon>
        <taxon>Pseudomonadati</taxon>
        <taxon>Pseudomonadota</taxon>
        <taxon>Alphaproteobacteria</taxon>
        <taxon>Sphingomonadales</taxon>
        <taxon>Sphingomonadaceae</taxon>
        <taxon>Novosphingobium</taxon>
    </lineage>
</organism>
<keyword evidence="2" id="KW-1003">Cell membrane</keyword>
<evidence type="ECO:0000256" key="2">
    <source>
        <dbReference type="ARBA" id="ARBA00022475"/>
    </source>
</evidence>
<keyword evidence="10 12" id="KW-0472">Membrane</keyword>
<feature type="transmembrane region" description="Helical" evidence="12">
    <location>
        <begin position="518"/>
        <end position="538"/>
    </location>
</feature>
<reference evidence="14 15" key="1">
    <citation type="submission" date="2020-04" db="EMBL/GenBank/DDBJ databases">
        <title>Novosphingobium sp. TW-4 isolated from soil.</title>
        <authorList>
            <person name="Dahal R.H."/>
            <person name="Chaudhary D.K."/>
        </authorList>
    </citation>
    <scope>NUCLEOTIDE SEQUENCE [LARGE SCALE GENOMIC DNA]</scope>
    <source>
        <strain evidence="14 15">TW-4</strain>
    </source>
</reference>
<evidence type="ECO:0000256" key="8">
    <source>
        <dbReference type="ARBA" id="ARBA00022989"/>
    </source>
</evidence>
<dbReference type="Pfam" id="PF01435">
    <property type="entry name" value="Peptidase_M48"/>
    <property type="match status" value="1"/>
</dbReference>